<accession>A0A510HNG3</accession>
<sequence length="202" mass="21656">MAWRLRGTFFENCSCDMVCPCSTSGLTMPADQERCRAVLVFHVDSGWIEGVDVSGLTVAVLADTPRVMADGGWRVGLFMDEAASREQAGMLEAVFSGQMGGPMALLVPLIGEMLGVEAAAIEYTDDGRHHRVKIGNFAEIEVEDFVPPQTPEGEVSKLTGVFHPANSTLTIARATSSRVSAFGLEFSNAEKNAHSAPFSWAA</sequence>
<organism evidence="1 2">
    <name type="scientific">Rubrobacter xylanophilus</name>
    <dbReference type="NCBI Taxonomy" id="49319"/>
    <lineage>
        <taxon>Bacteria</taxon>
        <taxon>Bacillati</taxon>
        <taxon>Actinomycetota</taxon>
        <taxon>Rubrobacteria</taxon>
        <taxon>Rubrobacterales</taxon>
        <taxon>Rubrobacteraceae</taxon>
        <taxon>Rubrobacter</taxon>
    </lineage>
</organism>
<dbReference type="EMBL" id="AP019791">
    <property type="protein sequence ID" value="BBL80975.1"/>
    <property type="molecule type" value="Genomic_DNA"/>
</dbReference>
<evidence type="ECO:0000313" key="1">
    <source>
        <dbReference type="EMBL" id="BBL80975.1"/>
    </source>
</evidence>
<reference evidence="1" key="1">
    <citation type="journal article" date="2019" name="Microbiol. Resour. Announc.">
        <title>Complete Genome Sequence of Rubrobacter xylanophilus Strain AA3-22, Isolated from Arima Onsen in Japan.</title>
        <authorList>
            <person name="Tomariguchi N."/>
            <person name="Miyazaki K."/>
        </authorList>
    </citation>
    <scope>NUCLEOTIDE SEQUENCE [LARGE SCALE GENOMIC DNA]</scope>
    <source>
        <strain evidence="1">AA3-22</strain>
    </source>
</reference>
<name>A0A510HNG3_9ACTN</name>
<dbReference type="RefSeq" id="WP_143528914.1">
    <property type="nucleotide sequence ID" value="NZ_AP019791.1"/>
</dbReference>
<proteinExistence type="predicted"/>
<keyword evidence="2" id="KW-1185">Reference proteome</keyword>
<evidence type="ECO:0008006" key="3">
    <source>
        <dbReference type="Google" id="ProtNLM"/>
    </source>
</evidence>
<gene>
    <name evidence="1" type="ORF">RxyAA322_28290</name>
</gene>
<dbReference type="AlphaFoldDB" id="A0A510HNG3"/>
<evidence type="ECO:0000313" key="2">
    <source>
        <dbReference type="Proteomes" id="UP000318065"/>
    </source>
</evidence>
<protein>
    <recommendedName>
        <fullName evidence="3">VldV</fullName>
    </recommendedName>
</protein>
<dbReference type="Proteomes" id="UP000318065">
    <property type="component" value="Chromosome"/>
</dbReference>
<dbReference type="InterPro" id="IPR009758">
    <property type="entry name" value="DUF1326"/>
</dbReference>
<dbReference type="OrthoDB" id="9802256at2"/>
<dbReference type="Pfam" id="PF07040">
    <property type="entry name" value="DUF1326"/>
    <property type="match status" value="1"/>
</dbReference>